<dbReference type="GO" id="GO:0003746">
    <property type="term" value="F:translation elongation factor activity"/>
    <property type="evidence" value="ECO:0007669"/>
    <property type="project" value="UniProtKB-KW"/>
</dbReference>
<organism evidence="3 4">
    <name type="scientific">Trichinella spiralis</name>
    <name type="common">Trichina worm</name>
    <dbReference type="NCBI Taxonomy" id="6334"/>
    <lineage>
        <taxon>Eukaryota</taxon>
        <taxon>Metazoa</taxon>
        <taxon>Ecdysozoa</taxon>
        <taxon>Nematoda</taxon>
        <taxon>Enoplea</taxon>
        <taxon>Dorylaimia</taxon>
        <taxon>Trichinellida</taxon>
        <taxon>Trichinellidae</taxon>
        <taxon>Trichinella</taxon>
    </lineage>
</organism>
<reference evidence="3 4" key="1">
    <citation type="submission" date="2024-07" db="EMBL/GenBank/DDBJ databases">
        <title>Enhanced genomic and transcriptomic resources for Trichinella pseudospiralis and T. spiralis underpin the discovery of pronounced molecular differences between stages and species.</title>
        <authorList>
            <person name="Pasi K.K."/>
            <person name="La Rosa G."/>
            <person name="Gomez-Morales M.A."/>
            <person name="Tosini F."/>
            <person name="Sumanam S."/>
            <person name="Young N.D."/>
            <person name="Chang B.C."/>
            <person name="Robin G.B."/>
        </authorList>
    </citation>
    <scope>NUCLEOTIDE SEQUENCE [LARGE SCALE GENOMIC DNA]</scope>
    <source>
        <strain evidence="3">ISS534</strain>
    </source>
</reference>
<sequence>MKLNGEAEIRARRPCGAKASAVTDVNSCSRRRRLVCGAASFTFPIIDNCASSNGAFSVIYSPKLLRMLMQRLGLNTAFLHLPIGTENNFSGLVDIINQHALFFDGPQGEIIRKDEIPKEMRAESQDRLFELIEHVSNVDDTLGDLFLLEKKPTADQLRAAIRRAVLGRKFIPVCLGSALKNKGVQPLLDAIIDYLPNPSEVENLANVEIE</sequence>
<dbReference type="Gene3D" id="3.40.50.300">
    <property type="entry name" value="P-loop containing nucleotide triphosphate hydrolases"/>
    <property type="match status" value="1"/>
</dbReference>
<evidence type="ECO:0000313" key="4">
    <source>
        <dbReference type="Proteomes" id="UP001558632"/>
    </source>
</evidence>
<dbReference type="InterPro" id="IPR027417">
    <property type="entry name" value="P-loop_NTPase"/>
</dbReference>
<evidence type="ECO:0000313" key="3">
    <source>
        <dbReference type="EMBL" id="KAL1246462.1"/>
    </source>
</evidence>
<keyword evidence="2" id="KW-0648">Protein biosynthesis</keyword>
<dbReference type="PANTHER" id="PTHR43636:SF2">
    <property type="entry name" value="ELONGATION FACTOR G, MITOCHONDRIAL"/>
    <property type="match status" value="1"/>
</dbReference>
<dbReference type="EMBL" id="JBEUSY010000004">
    <property type="protein sequence ID" value="KAL1246462.1"/>
    <property type="molecule type" value="Genomic_DNA"/>
</dbReference>
<comment type="caution">
    <text evidence="3">The sequence shown here is derived from an EMBL/GenBank/DDBJ whole genome shotgun (WGS) entry which is preliminary data.</text>
</comment>
<keyword evidence="4" id="KW-1185">Reference proteome</keyword>
<evidence type="ECO:0000256" key="2">
    <source>
        <dbReference type="ARBA" id="ARBA00022917"/>
    </source>
</evidence>
<name>A0ABR3L463_TRISP</name>
<accession>A0ABR3L463</accession>
<dbReference type="PANTHER" id="PTHR43636">
    <property type="entry name" value="ELONGATION FACTOR G, MITOCHONDRIAL"/>
    <property type="match status" value="1"/>
</dbReference>
<dbReference type="Proteomes" id="UP001558632">
    <property type="component" value="Unassembled WGS sequence"/>
</dbReference>
<evidence type="ECO:0000256" key="1">
    <source>
        <dbReference type="ARBA" id="ARBA00022768"/>
    </source>
</evidence>
<gene>
    <name evidence="3" type="ORF">TSPI_06572</name>
</gene>
<proteinExistence type="predicted"/>
<protein>
    <submittedName>
        <fullName evidence="3">Elongation factor G</fullName>
    </submittedName>
</protein>
<keyword evidence="1 3" id="KW-0251">Elongation factor</keyword>
<dbReference type="SUPFAM" id="SSF52540">
    <property type="entry name" value="P-loop containing nucleoside triphosphate hydrolases"/>
    <property type="match status" value="1"/>
</dbReference>